<keyword evidence="13" id="KW-0464">Manganese</keyword>
<dbReference type="Gene3D" id="3.40.718.10">
    <property type="entry name" value="Isopropylmalate Dehydrogenase"/>
    <property type="match status" value="1"/>
</dbReference>
<dbReference type="GO" id="GO:0000287">
    <property type="term" value="F:magnesium ion binding"/>
    <property type="evidence" value="ECO:0007669"/>
    <property type="project" value="InterPro"/>
</dbReference>
<dbReference type="SMART" id="SM01329">
    <property type="entry name" value="Iso_dh"/>
    <property type="match status" value="1"/>
</dbReference>
<comment type="similarity">
    <text evidence="3">Belongs to the isocitrate and isopropylmalate dehydrogenases family.</text>
</comment>
<evidence type="ECO:0000256" key="16">
    <source>
        <dbReference type="ARBA" id="ARBA00029990"/>
    </source>
</evidence>
<evidence type="ECO:0000256" key="2">
    <source>
        <dbReference type="ARBA" id="ARBA00001946"/>
    </source>
</evidence>
<proteinExistence type="inferred from homology"/>
<comment type="function">
    <text evidence="18">Catalyzes the oxidative decarboxylation of isocitrate to 2-oxoglutarate and carbon dioxide with the concomitant reduction of NADP(+).</text>
</comment>
<evidence type="ECO:0000256" key="1">
    <source>
        <dbReference type="ARBA" id="ARBA00001936"/>
    </source>
</evidence>
<dbReference type="GO" id="GO:0006102">
    <property type="term" value="P:isocitrate metabolic process"/>
    <property type="evidence" value="ECO:0007669"/>
    <property type="project" value="TreeGrafter"/>
</dbReference>
<evidence type="ECO:0000256" key="14">
    <source>
        <dbReference type="ARBA" id="ARBA00023554"/>
    </source>
</evidence>
<dbReference type="GO" id="GO:0006097">
    <property type="term" value="P:glyoxylate cycle"/>
    <property type="evidence" value="ECO:0007669"/>
    <property type="project" value="UniProtKB-KW"/>
</dbReference>
<protein>
    <recommendedName>
        <fullName evidence="6">Isocitrate dehydrogenase [NADP]</fullName>
        <ecNumber evidence="5">1.1.1.42</ecNumber>
    </recommendedName>
    <alternativeName>
        <fullName evidence="15">IDP</fullName>
    </alternativeName>
    <alternativeName>
        <fullName evidence="16">NADP(+)-specific ICDH</fullName>
    </alternativeName>
    <alternativeName>
        <fullName evidence="17">Oxalosuccinate decarboxylase</fullName>
    </alternativeName>
</protein>
<comment type="cofactor">
    <cofactor evidence="2">
        <name>Mg(2+)</name>
        <dbReference type="ChEBI" id="CHEBI:18420"/>
    </cofactor>
</comment>
<dbReference type="Pfam" id="PF00180">
    <property type="entry name" value="Iso_dh"/>
    <property type="match status" value="1"/>
</dbReference>
<dbReference type="InterPro" id="IPR040978">
    <property type="entry name" value="Isocitrate_DH_TT1725_C"/>
</dbReference>
<comment type="catalytic activity">
    <reaction evidence="14">
        <text>D-threo-isocitrate + NADP(+) = 2-oxoglutarate + CO2 + NADPH</text>
        <dbReference type="Rhea" id="RHEA:19629"/>
        <dbReference type="ChEBI" id="CHEBI:15562"/>
        <dbReference type="ChEBI" id="CHEBI:16526"/>
        <dbReference type="ChEBI" id="CHEBI:16810"/>
        <dbReference type="ChEBI" id="CHEBI:57783"/>
        <dbReference type="ChEBI" id="CHEBI:58349"/>
        <dbReference type="EC" id="1.1.1.42"/>
    </reaction>
</comment>
<keyword evidence="12 20" id="KW-0560">Oxidoreductase</keyword>
<comment type="cofactor">
    <cofactor evidence="1">
        <name>Mn(2+)</name>
        <dbReference type="ChEBI" id="CHEBI:29035"/>
    </cofactor>
</comment>
<accession>A0A6J4HPH8</accession>
<keyword evidence="10" id="KW-0460">Magnesium</keyword>
<evidence type="ECO:0000256" key="6">
    <source>
        <dbReference type="ARBA" id="ARBA00019562"/>
    </source>
</evidence>
<evidence type="ECO:0000256" key="3">
    <source>
        <dbReference type="ARBA" id="ARBA00007769"/>
    </source>
</evidence>
<evidence type="ECO:0000256" key="13">
    <source>
        <dbReference type="ARBA" id="ARBA00023211"/>
    </source>
</evidence>
<dbReference type="Gene3D" id="3.30.70.1570">
    <property type="match status" value="1"/>
</dbReference>
<dbReference type="NCBIfam" id="NF006673">
    <property type="entry name" value="PRK09222.1"/>
    <property type="match status" value="1"/>
</dbReference>
<dbReference type="Pfam" id="PF18324">
    <property type="entry name" value="Isocitrate_DH_C_bact"/>
    <property type="match status" value="1"/>
</dbReference>
<evidence type="ECO:0000259" key="19">
    <source>
        <dbReference type="SMART" id="SM01329"/>
    </source>
</evidence>
<evidence type="ECO:0000256" key="15">
    <source>
        <dbReference type="ARBA" id="ARBA00029765"/>
    </source>
</evidence>
<evidence type="ECO:0000313" key="20">
    <source>
        <dbReference type="EMBL" id="CAA9228253.1"/>
    </source>
</evidence>
<gene>
    <name evidence="20" type="ORF">AVDCRST_MAG26-848</name>
</gene>
<dbReference type="SUPFAM" id="SSF53659">
    <property type="entry name" value="Isocitrate/Isopropylmalate dehydrogenase-like"/>
    <property type="match status" value="1"/>
</dbReference>
<dbReference type="GO" id="GO:0051287">
    <property type="term" value="F:NAD binding"/>
    <property type="evidence" value="ECO:0007669"/>
    <property type="project" value="InterPro"/>
</dbReference>
<evidence type="ECO:0000256" key="11">
    <source>
        <dbReference type="ARBA" id="ARBA00022857"/>
    </source>
</evidence>
<dbReference type="InterPro" id="IPR019818">
    <property type="entry name" value="IsoCit/isopropylmalate_DH_CS"/>
</dbReference>
<keyword evidence="8" id="KW-0816">Tricarboxylic acid cycle</keyword>
<comment type="subunit">
    <text evidence="4">Homodimer.</text>
</comment>
<name>A0A6J4HPH8_9CHLR</name>
<dbReference type="EMBL" id="CADCTK010000201">
    <property type="protein sequence ID" value="CAA9228253.1"/>
    <property type="molecule type" value="Genomic_DNA"/>
</dbReference>
<evidence type="ECO:0000256" key="5">
    <source>
        <dbReference type="ARBA" id="ARBA00013013"/>
    </source>
</evidence>
<keyword evidence="9" id="KW-0479">Metal-binding</keyword>
<dbReference type="PROSITE" id="PS00470">
    <property type="entry name" value="IDH_IMDH"/>
    <property type="match status" value="1"/>
</dbReference>
<keyword evidence="11" id="KW-0521">NADP</keyword>
<evidence type="ECO:0000256" key="12">
    <source>
        <dbReference type="ARBA" id="ARBA00023002"/>
    </source>
</evidence>
<dbReference type="GO" id="GO:0004449">
    <property type="term" value="F:isocitrate dehydrogenase (NAD+) activity"/>
    <property type="evidence" value="ECO:0007669"/>
    <property type="project" value="TreeGrafter"/>
</dbReference>
<dbReference type="AlphaFoldDB" id="A0A6J4HPH8"/>
<reference evidence="20" key="1">
    <citation type="submission" date="2020-02" db="EMBL/GenBank/DDBJ databases">
        <authorList>
            <person name="Meier V. D."/>
        </authorList>
    </citation>
    <scope>NUCLEOTIDE SEQUENCE</scope>
    <source>
        <strain evidence="20">AVDCRST_MAG26</strain>
    </source>
</reference>
<dbReference type="PANTHER" id="PTHR11835">
    <property type="entry name" value="DECARBOXYLATING DEHYDROGENASES-ISOCITRATE, ISOPROPYLMALATE, TARTRATE"/>
    <property type="match status" value="1"/>
</dbReference>
<feature type="domain" description="Isopropylmalate dehydrogenase-like" evidence="19">
    <location>
        <begin position="12"/>
        <end position="342"/>
    </location>
</feature>
<evidence type="ECO:0000256" key="8">
    <source>
        <dbReference type="ARBA" id="ARBA00022532"/>
    </source>
</evidence>
<keyword evidence="7" id="KW-0329">Glyoxylate bypass</keyword>
<dbReference type="InterPro" id="IPR046997">
    <property type="entry name" value="Isocitrate_DH_TT1725_C_sf"/>
</dbReference>
<evidence type="ECO:0000256" key="10">
    <source>
        <dbReference type="ARBA" id="ARBA00022842"/>
    </source>
</evidence>
<dbReference type="GO" id="GO:0006099">
    <property type="term" value="P:tricarboxylic acid cycle"/>
    <property type="evidence" value="ECO:0007669"/>
    <property type="project" value="UniProtKB-KW"/>
</dbReference>
<dbReference type="GO" id="GO:0004450">
    <property type="term" value="F:isocitrate dehydrogenase (NADP+) activity"/>
    <property type="evidence" value="ECO:0007669"/>
    <property type="project" value="UniProtKB-EC"/>
</dbReference>
<sequence>MNLHMTEDGKKLVTLIPGDGIGPEVVGAARRIIEATGAPVAWEEREAGAEVFKRGLQSGVPMETIESIRKTRVVLKGPLETPVGYGEKSANVTLRKLFETYGNLRPVRELPGVPTPYSGRRLDLIVVRENVEDLYAGIEHGQTPSVAQCLKLISRKGCEKIVRLGFEVARAEGRRRVHCATKANIMKMTEGLLKRTFEEIAPEYPDLESQHIIIDNCAHQLVKKPEQFDVIVTTNMNGDIISDLTSALVGGLGFAPSANLGNEVAIFEAVHGSAPKYAGKNVINPTAVILTAVLMLRQIDEFEAATAIENAVLVTLEEGKTRTRDVVGDAGAASTTAFTDEIIKNLGRSSENWPVRNYKPIKLPEVAEGPETAEVPRRVVGVDVFVESALSSTELGDDLTGLAEGSPLMLKAISNRGTKVYPPIGSITDCVNHWFCRFVQRASDDDLEDRHIFDLVQRIAARHRWMHLEKLQEFDGKLAYTKAQGED</sequence>
<dbReference type="EC" id="1.1.1.42" evidence="5"/>
<evidence type="ECO:0000256" key="7">
    <source>
        <dbReference type="ARBA" id="ARBA00022435"/>
    </source>
</evidence>
<evidence type="ECO:0000256" key="17">
    <source>
        <dbReference type="ARBA" id="ARBA00031098"/>
    </source>
</evidence>
<evidence type="ECO:0000256" key="9">
    <source>
        <dbReference type="ARBA" id="ARBA00022723"/>
    </source>
</evidence>
<dbReference type="PANTHER" id="PTHR11835:SF43">
    <property type="entry name" value="ISOPROPYLMALATE DEHYDROGENASE-LIKE DOMAIN-CONTAINING PROTEIN"/>
    <property type="match status" value="1"/>
</dbReference>
<organism evidence="20">
    <name type="scientific">uncultured Chloroflexia bacterium</name>
    <dbReference type="NCBI Taxonomy" id="1672391"/>
    <lineage>
        <taxon>Bacteria</taxon>
        <taxon>Bacillati</taxon>
        <taxon>Chloroflexota</taxon>
        <taxon>Chloroflexia</taxon>
        <taxon>environmental samples</taxon>
    </lineage>
</organism>
<evidence type="ECO:0000256" key="18">
    <source>
        <dbReference type="ARBA" id="ARBA00046127"/>
    </source>
</evidence>
<evidence type="ECO:0000256" key="4">
    <source>
        <dbReference type="ARBA" id="ARBA00011738"/>
    </source>
</evidence>
<dbReference type="InterPro" id="IPR024084">
    <property type="entry name" value="IsoPropMal-DH-like_dom"/>
</dbReference>